<dbReference type="SMART" id="SM00317">
    <property type="entry name" value="SET"/>
    <property type="match status" value="1"/>
</dbReference>
<dbReference type="GO" id="GO:0000723">
    <property type="term" value="P:telomere maintenance"/>
    <property type="evidence" value="ECO:0007669"/>
    <property type="project" value="EnsemblFungi"/>
</dbReference>
<dbReference type="AlphaFoldDB" id="A0A1G4IQB6"/>
<sequence>MPVKLEQLHLNDAEEETNDLKEPKIVPSDKQICDGVVLLWRQEPASEDLGPADLLTRIISRNPQWELSREDLEQVLSGHNLLFTDESKLFTYADEVMSRHPPKPNPKVVDKMELREIRSGRWSFFAAKDLRRDEIIFYEHEPLTPILPLDKASLASKGRSCSLCGQLLTQSSQFTLKNLLDCQACSAVWCSKHCKRLDASTHGFLKHPTSKSKLVSASGWMRFEELCKEHGLQAPYAIGIVYARIILNRQDGAHIQEELESLAEVSQLLRTKAADSTNVGGLFDKTTGAVNSEEGPVWNELFKSFCTAFPQAQEQGFDMDTFLKNVGKYNINQLDGQIFTMYSHLNHKCEPNVRYEFEGKTGLRLFARKDIKKGEELFTTYVNPLHGVTLRRRELLVNYGFLCRCSRCQKELKSRQEAHTKQLAQEEPDQLTAPRRKSSIKASRPDLSELLKNGQEFDLEIPENLRLERRRKSVRFDDRVMVALEE</sequence>
<reference evidence="11 12" key="1">
    <citation type="submission" date="2016-03" db="EMBL/GenBank/DDBJ databases">
        <authorList>
            <person name="Devillers H."/>
        </authorList>
    </citation>
    <scope>NUCLEOTIDE SEQUENCE [LARGE SCALE GENOMIC DNA]</scope>
    <source>
        <strain evidence="11">CBS 10888</strain>
    </source>
</reference>
<feature type="domain" description="SET" evidence="10">
    <location>
        <begin position="110"/>
        <end position="382"/>
    </location>
</feature>
<dbReference type="SUPFAM" id="SSF82199">
    <property type="entry name" value="SET domain"/>
    <property type="match status" value="1"/>
</dbReference>
<name>A0A1G4IQB6_9SACH</name>
<dbReference type="InterPro" id="IPR046341">
    <property type="entry name" value="SET_dom_sf"/>
</dbReference>
<dbReference type="GO" id="GO:0000785">
    <property type="term" value="C:chromatin"/>
    <property type="evidence" value="ECO:0007669"/>
    <property type="project" value="EnsemblFungi"/>
</dbReference>
<evidence type="ECO:0000256" key="6">
    <source>
        <dbReference type="ARBA" id="ARBA00042380"/>
    </source>
</evidence>
<dbReference type="CDD" id="cd20071">
    <property type="entry name" value="SET_SMYD"/>
    <property type="match status" value="1"/>
</dbReference>
<dbReference type="Proteomes" id="UP000190274">
    <property type="component" value="Chromosome A"/>
</dbReference>
<dbReference type="PROSITE" id="PS50280">
    <property type="entry name" value="SET"/>
    <property type="match status" value="1"/>
</dbReference>
<protein>
    <recommendedName>
        <fullName evidence="7">Histone-lysine N-methyltransferase SET5</fullName>
    </recommendedName>
    <alternativeName>
        <fullName evidence="6">SET domain-containing protein 5</fullName>
    </alternativeName>
</protein>
<keyword evidence="5" id="KW-0949">S-adenosyl-L-methionine</keyword>
<keyword evidence="3" id="KW-0489">Methyltransferase</keyword>
<dbReference type="Gene3D" id="6.10.140.2220">
    <property type="match status" value="1"/>
</dbReference>
<dbReference type="GO" id="GO:0045814">
    <property type="term" value="P:negative regulation of gene expression, epigenetic"/>
    <property type="evidence" value="ECO:0007669"/>
    <property type="project" value="TreeGrafter"/>
</dbReference>
<dbReference type="EMBL" id="LT598460">
    <property type="protein sequence ID" value="SCU78911.1"/>
    <property type="molecule type" value="Genomic_DNA"/>
</dbReference>
<dbReference type="STRING" id="1266660.A0A1G4IQB6"/>
<keyword evidence="2" id="KW-0158">Chromosome</keyword>
<comment type="catalytic activity">
    <reaction evidence="8">
        <text>L-lysyl-[histone] + S-adenosyl-L-methionine = N(6)-methyl-L-lysyl-[histone] + S-adenosyl-L-homocysteine + H(+)</text>
        <dbReference type="Rhea" id="RHEA:10024"/>
        <dbReference type="Rhea" id="RHEA-COMP:9845"/>
        <dbReference type="Rhea" id="RHEA-COMP:9846"/>
        <dbReference type="ChEBI" id="CHEBI:15378"/>
        <dbReference type="ChEBI" id="CHEBI:29969"/>
        <dbReference type="ChEBI" id="CHEBI:57856"/>
        <dbReference type="ChEBI" id="CHEBI:59789"/>
        <dbReference type="ChEBI" id="CHEBI:61929"/>
    </reaction>
    <physiologicalReaction direction="left-to-right" evidence="8">
        <dbReference type="Rhea" id="RHEA:10025"/>
    </physiologicalReaction>
</comment>
<dbReference type="GO" id="GO:0032259">
    <property type="term" value="P:methylation"/>
    <property type="evidence" value="ECO:0007669"/>
    <property type="project" value="UniProtKB-KW"/>
</dbReference>
<keyword evidence="12" id="KW-1185">Reference proteome</keyword>
<dbReference type="Gene3D" id="2.170.270.10">
    <property type="entry name" value="SET domain"/>
    <property type="match status" value="1"/>
</dbReference>
<organism evidence="11 12">
    <name type="scientific">Lachancea dasiensis</name>
    <dbReference type="NCBI Taxonomy" id="1072105"/>
    <lineage>
        <taxon>Eukaryota</taxon>
        <taxon>Fungi</taxon>
        <taxon>Dikarya</taxon>
        <taxon>Ascomycota</taxon>
        <taxon>Saccharomycotina</taxon>
        <taxon>Saccharomycetes</taxon>
        <taxon>Saccharomycetales</taxon>
        <taxon>Saccharomycetaceae</taxon>
        <taxon>Lachancea</taxon>
    </lineage>
</organism>
<dbReference type="PANTHER" id="PTHR46402:SF2">
    <property type="entry name" value="HISTONE-LYSINE N-TRIMETHYLTRANSFERASE SMYD5"/>
    <property type="match status" value="1"/>
</dbReference>
<proteinExistence type="predicted"/>
<dbReference type="Gene3D" id="1.10.220.160">
    <property type="match status" value="1"/>
</dbReference>
<comment type="subcellular location">
    <subcellularLocation>
        <location evidence="1">Chromosome</location>
    </subcellularLocation>
</comment>
<evidence type="ECO:0000256" key="5">
    <source>
        <dbReference type="ARBA" id="ARBA00022691"/>
    </source>
</evidence>
<evidence type="ECO:0000256" key="8">
    <source>
        <dbReference type="ARBA" id="ARBA00048619"/>
    </source>
</evidence>
<dbReference type="Pfam" id="PF00856">
    <property type="entry name" value="SET"/>
    <property type="match status" value="1"/>
</dbReference>
<evidence type="ECO:0000256" key="3">
    <source>
        <dbReference type="ARBA" id="ARBA00022603"/>
    </source>
</evidence>
<evidence type="ECO:0000256" key="4">
    <source>
        <dbReference type="ARBA" id="ARBA00022679"/>
    </source>
</evidence>
<dbReference type="InterPro" id="IPR001214">
    <property type="entry name" value="SET_dom"/>
</dbReference>
<evidence type="ECO:0000256" key="7">
    <source>
        <dbReference type="ARBA" id="ARBA00044528"/>
    </source>
</evidence>
<dbReference type="PANTHER" id="PTHR46402">
    <property type="entry name" value="SET AND MYND DOMAIN-CONTAINING PROTEIN 5"/>
    <property type="match status" value="1"/>
</dbReference>
<evidence type="ECO:0000256" key="1">
    <source>
        <dbReference type="ARBA" id="ARBA00004286"/>
    </source>
</evidence>
<evidence type="ECO:0000313" key="11">
    <source>
        <dbReference type="EMBL" id="SCU78911.1"/>
    </source>
</evidence>
<dbReference type="OrthoDB" id="438641at2759"/>
<keyword evidence="4" id="KW-0808">Transferase</keyword>
<evidence type="ECO:0000256" key="2">
    <source>
        <dbReference type="ARBA" id="ARBA00022454"/>
    </source>
</evidence>
<evidence type="ECO:0000256" key="9">
    <source>
        <dbReference type="SAM" id="MobiDB-lite"/>
    </source>
</evidence>
<feature type="region of interest" description="Disordered" evidence="9">
    <location>
        <begin position="419"/>
        <end position="445"/>
    </location>
</feature>
<accession>A0A1G4IQB6</accession>
<evidence type="ECO:0000313" key="12">
    <source>
        <dbReference type="Proteomes" id="UP000190274"/>
    </source>
</evidence>
<evidence type="ECO:0000259" key="10">
    <source>
        <dbReference type="PROSITE" id="PS50280"/>
    </source>
</evidence>
<gene>
    <name evidence="11" type="ORF">LADA_0A08504G</name>
</gene>
<dbReference type="GO" id="GO:0042799">
    <property type="term" value="F:histone H4K20 methyltransferase activity"/>
    <property type="evidence" value="ECO:0007669"/>
    <property type="project" value="TreeGrafter"/>
</dbReference>